<keyword evidence="7 11" id="KW-0229">DNA integration</keyword>
<keyword evidence="8 11" id="KW-0238">DNA-binding</keyword>
<proteinExistence type="inferred from homology"/>
<dbReference type="AlphaFoldDB" id="A0A6L9MUW3"/>
<dbReference type="InterPro" id="IPR004107">
    <property type="entry name" value="Integrase_SAM-like_N"/>
</dbReference>
<feature type="domain" description="Tyr recombinase" evidence="12">
    <location>
        <begin position="120"/>
        <end position="303"/>
    </location>
</feature>
<evidence type="ECO:0000256" key="3">
    <source>
        <dbReference type="ARBA" id="ARBA00015804"/>
    </source>
</evidence>
<dbReference type="InterPro" id="IPR010998">
    <property type="entry name" value="Integrase_recombinase_N"/>
</dbReference>
<comment type="subcellular location">
    <subcellularLocation>
        <location evidence="1 11">Cytoplasm</location>
    </subcellularLocation>
</comment>
<feature type="active site" evidence="11">
    <location>
        <position position="186"/>
    </location>
</feature>
<dbReference type="GO" id="GO:0006313">
    <property type="term" value="P:DNA transposition"/>
    <property type="evidence" value="ECO:0007669"/>
    <property type="project" value="UniProtKB-UniRule"/>
</dbReference>
<dbReference type="EMBL" id="JAAAWP010000006">
    <property type="protein sequence ID" value="NDW22039.1"/>
    <property type="molecule type" value="Genomic_DNA"/>
</dbReference>
<dbReference type="GO" id="GO:0005737">
    <property type="term" value="C:cytoplasm"/>
    <property type="evidence" value="ECO:0007669"/>
    <property type="project" value="UniProtKB-SubCell"/>
</dbReference>
<dbReference type="GO" id="GO:0051301">
    <property type="term" value="P:cell division"/>
    <property type="evidence" value="ECO:0007669"/>
    <property type="project" value="UniProtKB-UniRule"/>
</dbReference>
<dbReference type="SUPFAM" id="SSF56349">
    <property type="entry name" value="DNA breaking-rejoining enzymes"/>
    <property type="match status" value="1"/>
</dbReference>
<dbReference type="Pfam" id="PF00589">
    <property type="entry name" value="Phage_integrase"/>
    <property type="match status" value="1"/>
</dbReference>
<keyword evidence="5 11" id="KW-0132">Cell division</keyword>
<evidence type="ECO:0000313" key="14">
    <source>
        <dbReference type="EMBL" id="NDW22039.1"/>
    </source>
</evidence>
<evidence type="ECO:0000256" key="7">
    <source>
        <dbReference type="ARBA" id="ARBA00022908"/>
    </source>
</evidence>
<keyword evidence="6 11" id="KW-0159">Chromosome partition</keyword>
<dbReference type="CDD" id="cd00798">
    <property type="entry name" value="INT_XerDC_C"/>
    <property type="match status" value="1"/>
</dbReference>
<comment type="function">
    <text evidence="11">Site-specific tyrosine recombinase, which acts by catalyzing the cutting and rejoining of the recombining DNA molecules. The XerC-XerD complex is essential to convert dimers of the bacterial chromosome into monomers to permit their segregation at cell division. It also contributes to the segregational stability of plasmids.</text>
</comment>
<dbReference type="GO" id="GO:0007059">
    <property type="term" value="P:chromosome segregation"/>
    <property type="evidence" value="ECO:0007669"/>
    <property type="project" value="UniProtKB-UniRule"/>
</dbReference>
<accession>A0A6L9MUW3</accession>
<gene>
    <name evidence="11 14" type="primary">xerC</name>
    <name evidence="14" type="ORF">GTW09_10940</name>
</gene>
<evidence type="ECO:0000256" key="1">
    <source>
        <dbReference type="ARBA" id="ARBA00004496"/>
    </source>
</evidence>
<dbReference type="InterPro" id="IPR023009">
    <property type="entry name" value="Tyrosine_recombinase_XerC/XerD"/>
</dbReference>
<evidence type="ECO:0000256" key="11">
    <source>
        <dbReference type="HAMAP-Rule" id="MF_01808"/>
    </source>
</evidence>
<comment type="subunit">
    <text evidence="11">Forms a cyclic heterotetrameric complex composed of two molecules of XerC and two molecules of XerD.</text>
</comment>
<dbReference type="InterPro" id="IPR050090">
    <property type="entry name" value="Tyrosine_recombinase_XerCD"/>
</dbReference>
<feature type="active site" evidence="11">
    <location>
        <position position="258"/>
    </location>
</feature>
<evidence type="ECO:0000256" key="9">
    <source>
        <dbReference type="ARBA" id="ARBA00023172"/>
    </source>
</evidence>
<dbReference type="GO" id="GO:0003677">
    <property type="term" value="F:DNA binding"/>
    <property type="evidence" value="ECO:0007669"/>
    <property type="project" value="UniProtKB-UniRule"/>
</dbReference>
<dbReference type="PROSITE" id="PS51900">
    <property type="entry name" value="CB"/>
    <property type="match status" value="1"/>
</dbReference>
<evidence type="ECO:0000256" key="6">
    <source>
        <dbReference type="ARBA" id="ARBA00022829"/>
    </source>
</evidence>
<dbReference type="InterPro" id="IPR011010">
    <property type="entry name" value="DNA_brk_join_enz"/>
</dbReference>
<comment type="similarity">
    <text evidence="2 11">Belongs to the 'phage' integrase family. XerC subfamily.</text>
</comment>
<keyword evidence="10 11" id="KW-0131">Cell cycle</keyword>
<evidence type="ECO:0000259" key="13">
    <source>
        <dbReference type="PROSITE" id="PS51900"/>
    </source>
</evidence>
<dbReference type="InterPro" id="IPR013762">
    <property type="entry name" value="Integrase-like_cat_sf"/>
</dbReference>
<evidence type="ECO:0000256" key="2">
    <source>
        <dbReference type="ARBA" id="ARBA00006657"/>
    </source>
</evidence>
<dbReference type="HAMAP" id="MF_01808">
    <property type="entry name" value="Recomb_XerC_XerD"/>
    <property type="match status" value="1"/>
</dbReference>
<evidence type="ECO:0000259" key="12">
    <source>
        <dbReference type="PROSITE" id="PS51898"/>
    </source>
</evidence>
<evidence type="ECO:0000313" key="15">
    <source>
        <dbReference type="Proteomes" id="UP000478837"/>
    </source>
</evidence>
<dbReference type="RefSeq" id="WP_163111914.1">
    <property type="nucleotide sequence ID" value="NZ_JAAAWP010000006.1"/>
</dbReference>
<evidence type="ECO:0000256" key="10">
    <source>
        <dbReference type="ARBA" id="ARBA00023306"/>
    </source>
</evidence>
<keyword evidence="4 11" id="KW-0963">Cytoplasm</keyword>
<comment type="caution">
    <text evidence="14">The sequence shown here is derived from an EMBL/GenBank/DDBJ whole genome shotgun (WGS) entry which is preliminary data.</text>
</comment>
<dbReference type="InterPro" id="IPR002104">
    <property type="entry name" value="Integrase_catalytic"/>
</dbReference>
<dbReference type="Gene3D" id="1.10.443.10">
    <property type="entry name" value="Intergrase catalytic core"/>
    <property type="match status" value="1"/>
</dbReference>
<dbReference type="NCBIfam" id="NF001399">
    <property type="entry name" value="PRK00283.1"/>
    <property type="match status" value="1"/>
</dbReference>
<dbReference type="GO" id="GO:0009037">
    <property type="term" value="F:tyrosine-based site-specific recombinase activity"/>
    <property type="evidence" value="ECO:0007669"/>
    <property type="project" value="UniProtKB-UniRule"/>
</dbReference>
<feature type="active site" evidence="11">
    <location>
        <position position="163"/>
    </location>
</feature>
<keyword evidence="15" id="KW-1185">Reference proteome</keyword>
<sequence>MSHDASQNSSQNLISDACQHWLDKFLLHLQVERGLSDHTVKNYSRQLTEVAKLLNLHEWSGLTPSDIKRVMADGKMSGHSARSIALRLSALRTFCHYLIEHQQLFSNPLEGIQAPKQGKPLPKQLSVDEMQQLLGAQTGSEDDEGMQLRDNAMFELMYGCGLRLNELTGLDLADCLKDGTIRVTGKGSKQRILPLGRHAQKALNAWLKARPAYASPYESAVFVSKRKTRISNRQVANRLDKMAQTQSISQKVSPHKLRHSFATHVLESSGDLRAVQELLGHANLSTTQVYTHLDFQHLANVYDAAHPRAHKSKNDK</sequence>
<dbReference type="PROSITE" id="PS51898">
    <property type="entry name" value="TYR_RECOMBINASE"/>
    <property type="match status" value="1"/>
</dbReference>
<feature type="domain" description="Core-binding (CB)" evidence="13">
    <location>
        <begin position="16"/>
        <end position="99"/>
    </location>
</feature>
<dbReference type="NCBIfam" id="TIGR02224">
    <property type="entry name" value="recomb_XerC"/>
    <property type="match status" value="1"/>
</dbReference>
<feature type="active site" evidence="11">
    <location>
        <position position="281"/>
    </location>
</feature>
<reference evidence="14 15" key="1">
    <citation type="submission" date="2020-01" db="EMBL/GenBank/DDBJ databases">
        <title>Genomes of bacteria type strains.</title>
        <authorList>
            <person name="Chen J."/>
            <person name="Zhu S."/>
            <person name="Yang J."/>
        </authorList>
    </citation>
    <scope>NUCLEOTIDE SEQUENCE [LARGE SCALE GENOMIC DNA]</scope>
    <source>
        <strain evidence="14 15">LMG 22958</strain>
    </source>
</reference>
<organism evidence="14 15">
    <name type="scientific">Alteromonas hispanica</name>
    <dbReference type="NCBI Taxonomy" id="315421"/>
    <lineage>
        <taxon>Bacteria</taxon>
        <taxon>Pseudomonadati</taxon>
        <taxon>Pseudomonadota</taxon>
        <taxon>Gammaproteobacteria</taxon>
        <taxon>Alteromonadales</taxon>
        <taxon>Alteromonadaceae</taxon>
        <taxon>Alteromonas/Salinimonas group</taxon>
        <taxon>Alteromonas</taxon>
    </lineage>
</organism>
<evidence type="ECO:0000256" key="4">
    <source>
        <dbReference type="ARBA" id="ARBA00022490"/>
    </source>
</evidence>
<dbReference type="Gene3D" id="1.10.150.130">
    <property type="match status" value="1"/>
</dbReference>
<feature type="active site" evidence="11">
    <location>
        <position position="255"/>
    </location>
</feature>
<dbReference type="PANTHER" id="PTHR30349:SF81">
    <property type="entry name" value="TYROSINE RECOMBINASE XERC"/>
    <property type="match status" value="1"/>
</dbReference>
<dbReference type="Pfam" id="PF02899">
    <property type="entry name" value="Phage_int_SAM_1"/>
    <property type="match status" value="1"/>
</dbReference>
<dbReference type="PANTHER" id="PTHR30349">
    <property type="entry name" value="PHAGE INTEGRASE-RELATED"/>
    <property type="match status" value="1"/>
</dbReference>
<protein>
    <recommendedName>
        <fullName evidence="3 11">Tyrosine recombinase XerC</fullName>
    </recommendedName>
</protein>
<feature type="active site" description="O-(3'-phospho-DNA)-tyrosine intermediate" evidence="11">
    <location>
        <position position="290"/>
    </location>
</feature>
<dbReference type="Proteomes" id="UP000478837">
    <property type="component" value="Unassembled WGS sequence"/>
</dbReference>
<dbReference type="InterPro" id="IPR044068">
    <property type="entry name" value="CB"/>
</dbReference>
<evidence type="ECO:0000256" key="5">
    <source>
        <dbReference type="ARBA" id="ARBA00022618"/>
    </source>
</evidence>
<dbReference type="InterPro" id="IPR011931">
    <property type="entry name" value="Recomb_XerC"/>
</dbReference>
<evidence type="ECO:0000256" key="8">
    <source>
        <dbReference type="ARBA" id="ARBA00023125"/>
    </source>
</evidence>
<name>A0A6L9MUW3_9ALTE</name>
<keyword evidence="9 11" id="KW-0233">DNA recombination</keyword>